<gene>
    <name evidence="2" type="ORF">PR048_004107</name>
</gene>
<feature type="compositionally biased region" description="Basic and acidic residues" evidence="1">
    <location>
        <begin position="566"/>
        <end position="585"/>
    </location>
</feature>
<protein>
    <submittedName>
        <fullName evidence="2">Uncharacterized protein</fullName>
    </submittedName>
</protein>
<keyword evidence="3" id="KW-1185">Reference proteome</keyword>
<feature type="region of interest" description="Disordered" evidence="1">
    <location>
        <begin position="1005"/>
        <end position="1095"/>
    </location>
</feature>
<evidence type="ECO:0000313" key="2">
    <source>
        <dbReference type="EMBL" id="KAJ8891579.1"/>
    </source>
</evidence>
<feature type="region of interest" description="Disordered" evidence="1">
    <location>
        <begin position="789"/>
        <end position="815"/>
    </location>
</feature>
<feature type="compositionally biased region" description="Polar residues" evidence="1">
    <location>
        <begin position="1020"/>
        <end position="1035"/>
    </location>
</feature>
<dbReference type="Proteomes" id="UP001159363">
    <property type="component" value="Chromosome 2"/>
</dbReference>
<comment type="caution">
    <text evidence="2">The sequence shown here is derived from an EMBL/GenBank/DDBJ whole genome shotgun (WGS) entry which is preliminary data.</text>
</comment>
<feature type="region of interest" description="Disordered" evidence="1">
    <location>
        <begin position="870"/>
        <end position="905"/>
    </location>
</feature>
<sequence length="1171" mass="133539">MLKTSKLRVTVLCTPTRQPKKHHDDPMPYFPLYALPVDLGSKSFAAVLVLQHVENNFIDELYETREKYTVKCIHIANSKSGLHMVENDPREETKHRSTSFATKKNVSISKHNDKNANGKISDVKNAARNRSLSGDRELPESRGVDTGRTRASRGEELAGSRNVRVNKDGTLTTCIDASRHDGTLPPQDLRNVLQSRHGHNHDADFLDKLISPSDIQDLRTVLRGKRMYAERDMDVVDDFREERFVDEIIHDRNRNLLDSSFVHGVVPPGTEDLRQVLQEKKVMVENITGDRNERCGEFYSRGQVKVYENNDLRSFIEENRATHKNEGKYSFREFSRLSYNTETRDGEHTSMSFRDELSSGNNLHPSDVWGKLHSRNNRSEAFPLLKDSALLERGLDSKINIRDERRKVMFADIQDISSDADLLGSGPGRSFDDSELGRKKPRTAGGWKARDDTHNVESIHDSFSKFDAYLSNVKSNMKDFQHSWKAKPEFHQYFPNAGMKSELRALSPNLKLQVMGDVRREIPYRDDKPHYFSEGDKRIKAEQFAFDERRTEVGIAERNSITFGSEDNRMFGETDRNRTHIDGNERNGMVGESVSERRSFVGPERTGASVNGPDDRNKNMFVRAEDRKRQVFETEDRKKQVFNEPNRNSVMFGGSEDRKRPLHDDVEDRNRSVYGQLEDRKRQMYGEPVDTKMQVYDEPIDRKRQVYVEIDVRQRSLYAELEDRKKLMYGEPGDKRSVYVKPEDLKRLPYGEPEDRTKSLHGEPVDSKRLKYGDLEDKRSVYEELGDRKRSVYGGPEDESGYTFSKTDDRNLPVTERSRPVVKVGQNRPTVKEIERNRLMAGEREREKVLFGGRTDIYTTGYYAADSKVDSKVEDGDKEASKRHYHHHQQQQHSPPCPPPPLLTGEQMVKVQSTKEKRRQHTVELEKAQKIVALNAREVQQGVSIPDKQAGGNSVAKLKDGKTYVKESSVKINDGKNLNVGDRLLKKCPQAYWAIDRGHELAATHHTPSSWNRDWDKEQSSGGHSSAASWTSSWGQEGRQRDTQEQHGTVRSLQPIDVKWLPPLSNQHVGKYGTSDEPGRSPQPSVSTFGQSPQNYRHSYQQYGVSVSIPAQPLTVGTGNMSQYGTWQGGGRGGWNTLSGRSTTGGLSTPGAWNTSNNWSSQSGNAGYTWR</sequence>
<proteinExistence type="predicted"/>
<dbReference type="EMBL" id="JARBHB010000002">
    <property type="protein sequence ID" value="KAJ8891579.1"/>
    <property type="molecule type" value="Genomic_DNA"/>
</dbReference>
<feature type="region of interest" description="Disordered" evidence="1">
    <location>
        <begin position="566"/>
        <end position="618"/>
    </location>
</feature>
<feature type="compositionally biased region" description="Basic and acidic residues" evidence="1">
    <location>
        <begin position="806"/>
        <end position="815"/>
    </location>
</feature>
<feature type="compositionally biased region" description="Basic and acidic residues" evidence="1">
    <location>
        <begin position="133"/>
        <end position="157"/>
    </location>
</feature>
<feature type="compositionally biased region" description="Polar residues" evidence="1">
    <location>
        <begin position="98"/>
        <end position="109"/>
    </location>
</feature>
<accession>A0ABQ9I5Q0</accession>
<feature type="compositionally biased region" description="Basic and acidic residues" evidence="1">
    <location>
        <begin position="85"/>
        <end position="95"/>
    </location>
</feature>
<feature type="region of interest" description="Disordered" evidence="1">
    <location>
        <begin position="1146"/>
        <end position="1171"/>
    </location>
</feature>
<organism evidence="2 3">
    <name type="scientific">Dryococelus australis</name>
    <dbReference type="NCBI Taxonomy" id="614101"/>
    <lineage>
        <taxon>Eukaryota</taxon>
        <taxon>Metazoa</taxon>
        <taxon>Ecdysozoa</taxon>
        <taxon>Arthropoda</taxon>
        <taxon>Hexapoda</taxon>
        <taxon>Insecta</taxon>
        <taxon>Pterygota</taxon>
        <taxon>Neoptera</taxon>
        <taxon>Polyneoptera</taxon>
        <taxon>Phasmatodea</taxon>
        <taxon>Verophasmatodea</taxon>
        <taxon>Anareolatae</taxon>
        <taxon>Phasmatidae</taxon>
        <taxon>Eurycanthinae</taxon>
        <taxon>Dryococelus</taxon>
    </lineage>
</organism>
<feature type="region of interest" description="Disordered" evidence="1">
    <location>
        <begin position="424"/>
        <end position="451"/>
    </location>
</feature>
<feature type="compositionally biased region" description="Basic and acidic residues" evidence="1">
    <location>
        <begin position="870"/>
        <end position="882"/>
    </location>
</feature>
<feature type="compositionally biased region" description="Polar residues" evidence="1">
    <location>
        <begin position="1082"/>
        <end position="1095"/>
    </location>
</feature>
<evidence type="ECO:0000313" key="3">
    <source>
        <dbReference type="Proteomes" id="UP001159363"/>
    </source>
</evidence>
<reference evidence="2 3" key="1">
    <citation type="submission" date="2023-02" db="EMBL/GenBank/DDBJ databases">
        <title>LHISI_Scaffold_Assembly.</title>
        <authorList>
            <person name="Stuart O.P."/>
            <person name="Cleave R."/>
            <person name="Magrath M.J.L."/>
            <person name="Mikheyev A.S."/>
        </authorList>
    </citation>
    <scope>NUCLEOTIDE SEQUENCE [LARGE SCALE GENOMIC DNA]</scope>
    <source>
        <strain evidence="2">Daus_M_001</strain>
        <tissue evidence="2">Leg muscle</tissue>
    </source>
</reference>
<name>A0ABQ9I5Q0_9NEOP</name>
<evidence type="ECO:0000256" key="1">
    <source>
        <dbReference type="SAM" id="MobiDB-lite"/>
    </source>
</evidence>
<feature type="region of interest" description="Disordered" evidence="1">
    <location>
        <begin position="84"/>
        <end position="157"/>
    </location>
</feature>